<dbReference type="EMBL" id="JAAMOZ010000003">
    <property type="protein sequence ID" value="NIH58321.1"/>
    <property type="molecule type" value="Genomic_DNA"/>
</dbReference>
<evidence type="ECO:0000313" key="9">
    <source>
        <dbReference type="Proteomes" id="UP000749311"/>
    </source>
</evidence>
<keyword evidence="2 7" id="KW-0732">Signal</keyword>
<dbReference type="Pfam" id="PF03180">
    <property type="entry name" value="Lipoprotein_9"/>
    <property type="match status" value="1"/>
</dbReference>
<evidence type="ECO:0000256" key="1">
    <source>
        <dbReference type="ARBA" id="ARBA00004635"/>
    </source>
</evidence>
<evidence type="ECO:0000313" key="8">
    <source>
        <dbReference type="EMBL" id="NIH58321.1"/>
    </source>
</evidence>
<reference evidence="8 9" key="1">
    <citation type="submission" date="2020-02" db="EMBL/GenBank/DDBJ databases">
        <title>Sequencing the genomes of 1000 actinobacteria strains.</title>
        <authorList>
            <person name="Klenk H.-P."/>
        </authorList>
    </citation>
    <scope>NUCLEOTIDE SEQUENCE [LARGE SCALE GENOMIC DNA]</scope>
    <source>
        <strain evidence="8 9">DSM 19609</strain>
    </source>
</reference>
<protein>
    <recommendedName>
        <fullName evidence="6">Lipoprotein</fullName>
    </recommendedName>
</protein>
<evidence type="ECO:0000256" key="7">
    <source>
        <dbReference type="SAM" id="SignalP"/>
    </source>
</evidence>
<feature type="chain" id="PRO_5046835894" description="Lipoprotein" evidence="7">
    <location>
        <begin position="21"/>
        <end position="297"/>
    </location>
</feature>
<dbReference type="Proteomes" id="UP000749311">
    <property type="component" value="Unassembled WGS sequence"/>
</dbReference>
<organism evidence="8 9">
    <name type="scientific">Brooklawnia cerclae</name>
    <dbReference type="NCBI Taxonomy" id="349934"/>
    <lineage>
        <taxon>Bacteria</taxon>
        <taxon>Bacillati</taxon>
        <taxon>Actinomycetota</taxon>
        <taxon>Actinomycetes</taxon>
        <taxon>Propionibacteriales</taxon>
        <taxon>Propionibacteriaceae</taxon>
        <taxon>Brooklawnia</taxon>
    </lineage>
</organism>
<feature type="signal peptide" evidence="7">
    <location>
        <begin position="1"/>
        <end position="20"/>
    </location>
</feature>
<comment type="similarity">
    <text evidence="6">Belongs to the nlpA lipoprotein family.</text>
</comment>
<dbReference type="InterPro" id="IPR004872">
    <property type="entry name" value="Lipoprotein_NlpA"/>
</dbReference>
<keyword evidence="3" id="KW-0472">Membrane</keyword>
<dbReference type="RefSeq" id="WP_167170488.1">
    <property type="nucleotide sequence ID" value="NZ_BAAAOO010000004.1"/>
</dbReference>
<dbReference type="PIRSF" id="PIRSF002854">
    <property type="entry name" value="MetQ"/>
    <property type="match status" value="1"/>
</dbReference>
<gene>
    <name evidence="8" type="ORF">FB473_003016</name>
</gene>
<keyword evidence="4" id="KW-0564">Palmitate</keyword>
<comment type="subcellular location">
    <subcellularLocation>
        <location evidence="1">Membrane</location>
        <topology evidence="1">Lipid-anchor</topology>
    </subcellularLocation>
</comment>
<accession>A0ABX0SK14</accession>
<evidence type="ECO:0000256" key="6">
    <source>
        <dbReference type="PIRNR" id="PIRNR002854"/>
    </source>
</evidence>
<evidence type="ECO:0000256" key="2">
    <source>
        <dbReference type="ARBA" id="ARBA00022729"/>
    </source>
</evidence>
<dbReference type="PANTHER" id="PTHR30429:SF0">
    <property type="entry name" value="METHIONINE-BINDING LIPOPROTEIN METQ"/>
    <property type="match status" value="1"/>
</dbReference>
<name>A0ABX0SK14_9ACTN</name>
<keyword evidence="5 6" id="KW-0449">Lipoprotein</keyword>
<comment type="caution">
    <text evidence="8">The sequence shown here is derived from an EMBL/GenBank/DDBJ whole genome shotgun (WGS) entry which is preliminary data.</text>
</comment>
<evidence type="ECO:0000256" key="4">
    <source>
        <dbReference type="ARBA" id="ARBA00023139"/>
    </source>
</evidence>
<proteinExistence type="inferred from homology"/>
<dbReference type="Gene3D" id="3.40.190.10">
    <property type="entry name" value="Periplasmic binding protein-like II"/>
    <property type="match status" value="2"/>
</dbReference>
<sequence>MRIRRFLTAVVVTVLVGAFAACSGSSNSDDDATQASSEPLTVIAAAKPHAELIREAQNLGLLDGIDVQISELQEGTEFGPDADPDQIDPDQAVDDGDADANFFQDASFLDDWNEDHTGADLVVVASVHMEPLGLYSKKVNSLAEVPQDAVIAIPADGADQGRALFLLQDTGLVKLDVARTDPDLDYSRITGADVTDNPKNISFVTVDRPQLAATLDDPAVTLSVVNGNYALEAGIVPANSALALEDTEDNPYANVLVTRKTLRDDPRVQELAEALESPELAKYILDTYQGSVLPVNA</sequence>
<dbReference type="PROSITE" id="PS51257">
    <property type="entry name" value="PROKAR_LIPOPROTEIN"/>
    <property type="match status" value="1"/>
</dbReference>
<dbReference type="SUPFAM" id="SSF53850">
    <property type="entry name" value="Periplasmic binding protein-like II"/>
    <property type="match status" value="1"/>
</dbReference>
<dbReference type="PANTHER" id="PTHR30429">
    <property type="entry name" value="D-METHIONINE-BINDING LIPOPROTEIN METQ"/>
    <property type="match status" value="1"/>
</dbReference>
<evidence type="ECO:0000256" key="5">
    <source>
        <dbReference type="ARBA" id="ARBA00023288"/>
    </source>
</evidence>
<evidence type="ECO:0000256" key="3">
    <source>
        <dbReference type="ARBA" id="ARBA00023136"/>
    </source>
</evidence>
<keyword evidence="9" id="KW-1185">Reference proteome</keyword>